<proteinExistence type="predicted"/>
<dbReference type="EMBL" id="FNFK01000025">
    <property type="protein sequence ID" value="SDK35265.1"/>
    <property type="molecule type" value="Genomic_DNA"/>
</dbReference>
<accession>A0A1G9B8S4</accession>
<dbReference type="Proteomes" id="UP000199433">
    <property type="component" value="Unassembled WGS sequence"/>
</dbReference>
<protein>
    <submittedName>
        <fullName evidence="1">Uncharacterized protein</fullName>
    </submittedName>
</protein>
<reference evidence="2" key="1">
    <citation type="submission" date="2016-10" db="EMBL/GenBank/DDBJ databases">
        <authorList>
            <person name="Varghese N."/>
            <person name="Submissions S."/>
        </authorList>
    </citation>
    <scope>NUCLEOTIDE SEQUENCE [LARGE SCALE GENOMIC DNA]</scope>
    <source>
        <strain evidence="2">DSM 19181</strain>
    </source>
</reference>
<keyword evidence="2" id="KW-1185">Reference proteome</keyword>
<dbReference type="STRING" id="426701.SAMN04488098_102517"/>
<organism evidence="1 2">
    <name type="scientific">Alkalibacterium thalassium</name>
    <dbReference type="NCBI Taxonomy" id="426701"/>
    <lineage>
        <taxon>Bacteria</taxon>
        <taxon>Bacillati</taxon>
        <taxon>Bacillota</taxon>
        <taxon>Bacilli</taxon>
        <taxon>Lactobacillales</taxon>
        <taxon>Carnobacteriaceae</taxon>
        <taxon>Alkalibacterium</taxon>
    </lineage>
</organism>
<name>A0A1G9B8S4_9LACT</name>
<sequence length="65" mass="7089">MEDFFLPSSAFFKGSDLSASNLPILKGFVGVGRASFSLRFSRLAEMPLVGRLAIVQAVDVLLRSR</sequence>
<evidence type="ECO:0000313" key="1">
    <source>
        <dbReference type="EMBL" id="SDK35265.1"/>
    </source>
</evidence>
<evidence type="ECO:0000313" key="2">
    <source>
        <dbReference type="Proteomes" id="UP000199433"/>
    </source>
</evidence>
<dbReference type="AlphaFoldDB" id="A0A1G9B8S4"/>
<gene>
    <name evidence="1" type="ORF">SAMN04488098_102517</name>
</gene>